<feature type="compositionally biased region" description="Polar residues" evidence="1">
    <location>
        <begin position="22"/>
        <end position="48"/>
    </location>
</feature>
<name>A0A6A2ZGM2_HIBSY</name>
<keyword evidence="4" id="KW-1185">Reference proteome</keyword>
<dbReference type="EMBL" id="VEPZ02001150">
    <property type="protein sequence ID" value="KAE8690706.1"/>
    <property type="molecule type" value="Genomic_DNA"/>
</dbReference>
<feature type="region of interest" description="Disordered" evidence="1">
    <location>
        <begin position="69"/>
        <end position="123"/>
    </location>
</feature>
<dbReference type="InterPro" id="IPR008540">
    <property type="entry name" value="BES1_N"/>
</dbReference>
<dbReference type="PANTHER" id="PTHR34427">
    <property type="entry name" value="DUF4283 DOMAIN PROTEIN"/>
    <property type="match status" value="1"/>
</dbReference>
<dbReference type="Proteomes" id="UP000436088">
    <property type="component" value="Unassembled WGS sequence"/>
</dbReference>
<dbReference type="PANTHER" id="PTHR34427:SF5">
    <property type="entry name" value="DUF4283 DOMAIN-CONTAINING PROTEIN"/>
    <property type="match status" value="1"/>
</dbReference>
<feature type="region of interest" description="Disordered" evidence="1">
    <location>
        <begin position="19"/>
        <end position="49"/>
    </location>
</feature>
<organism evidence="3 4">
    <name type="scientific">Hibiscus syriacus</name>
    <name type="common">Rose of Sharon</name>
    <dbReference type="NCBI Taxonomy" id="106335"/>
    <lineage>
        <taxon>Eukaryota</taxon>
        <taxon>Viridiplantae</taxon>
        <taxon>Streptophyta</taxon>
        <taxon>Embryophyta</taxon>
        <taxon>Tracheophyta</taxon>
        <taxon>Spermatophyta</taxon>
        <taxon>Magnoliopsida</taxon>
        <taxon>eudicotyledons</taxon>
        <taxon>Gunneridae</taxon>
        <taxon>Pentapetalae</taxon>
        <taxon>rosids</taxon>
        <taxon>malvids</taxon>
        <taxon>Malvales</taxon>
        <taxon>Malvaceae</taxon>
        <taxon>Malvoideae</taxon>
        <taxon>Hibiscus</taxon>
    </lineage>
</organism>
<evidence type="ECO:0000259" key="2">
    <source>
        <dbReference type="Pfam" id="PF05687"/>
    </source>
</evidence>
<dbReference type="AlphaFoldDB" id="A0A6A2ZGM2"/>
<reference evidence="3" key="1">
    <citation type="submission" date="2019-09" db="EMBL/GenBank/DDBJ databases">
        <title>Draft genome information of white flower Hibiscus syriacus.</title>
        <authorList>
            <person name="Kim Y.-M."/>
        </authorList>
    </citation>
    <scope>NUCLEOTIDE SEQUENCE [LARGE SCALE GENOMIC DNA]</scope>
    <source>
        <strain evidence="3">YM2019G1</strain>
    </source>
</reference>
<sequence length="406" mass="45594">MNDVLSALECEAGWTVEADGTTYRQSPTPQNQQNVRVNSARSGDSPLSTRRLKNCSAKATLDCQPPVVRIDDNERFPPQGGNLRTEKSLPAEAAPALSEADVDHHGIKESTTKGYSNGKPSEVARRRRTDFNIGGRKVIQMVVMGVEVDASRYSLRTYRRRSIGRDSNLYFAPMVMLLMPSFLSKGIRQESSTVVQSKSGMEDYPRIKHCEVEGVVDEDKLQVLSNCLVGWCMNFIKIGNLANQIQAKGLAGFTLMRAVGNVVLMVFENSDSLRSVKDDKLKTLAEWFSRVETWSDSLVVECRLVWLVCEGIPFHTWNWDTFKNIATKWGKLMVIDNSCEFPSSFDWAKIQKLTNVHGKIDEMLELKVGDNLFKILVYEVDPSFKPNSWVPEDCDISLDLVPQIGS</sequence>
<gene>
    <name evidence="3" type="ORF">F3Y22_tig00110893pilonHSYRG00346</name>
</gene>
<feature type="compositionally biased region" description="Basic and acidic residues" evidence="1">
    <location>
        <begin position="101"/>
        <end position="111"/>
    </location>
</feature>
<evidence type="ECO:0000313" key="3">
    <source>
        <dbReference type="EMBL" id="KAE8690706.1"/>
    </source>
</evidence>
<dbReference type="Pfam" id="PF05687">
    <property type="entry name" value="BES1_N"/>
    <property type="match status" value="1"/>
</dbReference>
<protein>
    <recommendedName>
        <fullName evidence="2">BES1/BZR1 plant transcription factor N-terminal domain-containing protein</fullName>
    </recommendedName>
</protein>
<evidence type="ECO:0000313" key="4">
    <source>
        <dbReference type="Proteomes" id="UP000436088"/>
    </source>
</evidence>
<evidence type="ECO:0000256" key="1">
    <source>
        <dbReference type="SAM" id="MobiDB-lite"/>
    </source>
</evidence>
<comment type="caution">
    <text evidence="3">The sequence shown here is derived from an EMBL/GenBank/DDBJ whole genome shotgun (WGS) entry which is preliminary data.</text>
</comment>
<proteinExistence type="predicted"/>
<feature type="domain" description="BES1/BZR1 plant transcription factor N-terminal" evidence="2">
    <location>
        <begin position="1"/>
        <end position="63"/>
    </location>
</feature>
<accession>A0A6A2ZGM2</accession>
<dbReference type="GO" id="GO:0006355">
    <property type="term" value="P:regulation of DNA-templated transcription"/>
    <property type="evidence" value="ECO:0007669"/>
    <property type="project" value="UniProtKB-ARBA"/>
</dbReference>
<feature type="compositionally biased region" description="Low complexity" evidence="1">
    <location>
        <begin position="90"/>
        <end position="99"/>
    </location>
</feature>